<gene>
    <name evidence="2" type="ORF">SAMN02745194_00130</name>
</gene>
<dbReference type="GO" id="GO:0009100">
    <property type="term" value="P:glycoprotein metabolic process"/>
    <property type="evidence" value="ECO:0007669"/>
    <property type="project" value="UniProtKB-ARBA"/>
</dbReference>
<dbReference type="STRING" id="198092.SAMN02745194_00130"/>
<name>A0A1M6AI27_9PROT</name>
<dbReference type="InterPro" id="IPR052613">
    <property type="entry name" value="LicD_transferase"/>
</dbReference>
<keyword evidence="3" id="KW-1185">Reference proteome</keyword>
<reference evidence="2 3" key="1">
    <citation type="submission" date="2016-11" db="EMBL/GenBank/DDBJ databases">
        <authorList>
            <person name="Jaros S."/>
            <person name="Januszkiewicz K."/>
            <person name="Wedrychowicz H."/>
        </authorList>
    </citation>
    <scope>NUCLEOTIDE SEQUENCE [LARGE SCALE GENOMIC DNA]</scope>
    <source>
        <strain evidence="2 3">DSM 14916</strain>
    </source>
</reference>
<dbReference type="RefSeq" id="WP_073130214.1">
    <property type="nucleotide sequence ID" value="NZ_FQZF01000002.1"/>
</dbReference>
<dbReference type="PANTHER" id="PTHR13627">
    <property type="entry name" value="FUKUTIN RELATED PROTEIN"/>
    <property type="match status" value="1"/>
</dbReference>
<evidence type="ECO:0000313" key="3">
    <source>
        <dbReference type="Proteomes" id="UP000184387"/>
    </source>
</evidence>
<feature type="domain" description="LicD/FKTN/FKRP nucleotidyltransferase" evidence="1">
    <location>
        <begin position="359"/>
        <end position="389"/>
    </location>
</feature>
<dbReference type="OrthoDB" id="7858913at2"/>
<organism evidence="2 3">
    <name type="scientific">Muricoccus roseus</name>
    <dbReference type="NCBI Taxonomy" id="198092"/>
    <lineage>
        <taxon>Bacteria</taxon>
        <taxon>Pseudomonadati</taxon>
        <taxon>Pseudomonadota</taxon>
        <taxon>Alphaproteobacteria</taxon>
        <taxon>Acetobacterales</taxon>
        <taxon>Roseomonadaceae</taxon>
        <taxon>Muricoccus</taxon>
    </lineage>
</organism>
<dbReference type="AlphaFoldDB" id="A0A1M6AI27"/>
<proteinExistence type="predicted"/>
<evidence type="ECO:0000259" key="1">
    <source>
        <dbReference type="Pfam" id="PF04991"/>
    </source>
</evidence>
<dbReference type="Proteomes" id="UP000184387">
    <property type="component" value="Unassembled WGS sequence"/>
</dbReference>
<sequence>MSYKAGLSRSSRLELIRRTLPGLVHFDDKQLIVPLNAMVKRLKIYLPEVRALTLRGIELVSEQPLDLTRARFSMSPPEKSSSTPEAVLQSKVGIVTQEVPFPFWQVTFRAPQRIEAVAIRNERGSLAARNLALRVEYEDETGLGRTYDNTAPGLLLQRAESFAEAGKALREWGIQAGLAGPAKRATASATALYKALGQGLRDEAQPDLSEMESLRLRVIQEILAITDTAPLEHLPACLAKAAPLLEQLLHRGNDRNMPTGTEDETRAVAVIYADEFLREQHVSNSKLRENQRFTQTQERVRIVDDYVSSTYEKVTGDLSLSPIMIRSHGLSGALLHQQSDKYVGSIREIEGIFAELGYEFAICYGTFLGAYRDKRFIPHDDDVDTALLMKSRNLPDAVKEMKQIVATLQARGLTINLNANGFMKMRAPRERKRMDIFPLIDLDGERVHMHMQGLRMRDVPRAAVLPFGRIMFYGQEFKCPAQPEFFLRERYGETWNIPLRQVGAKTVVAEPHRSEALPAEEVMALDA</sequence>
<dbReference type="InterPro" id="IPR007074">
    <property type="entry name" value="LicD/FKTN/FKRP_NTP_transf"/>
</dbReference>
<evidence type="ECO:0000313" key="2">
    <source>
        <dbReference type="EMBL" id="SHI35978.1"/>
    </source>
</evidence>
<protein>
    <submittedName>
        <fullName evidence="2">LicD family protein</fullName>
    </submittedName>
</protein>
<dbReference type="EMBL" id="FQZF01000002">
    <property type="protein sequence ID" value="SHI35978.1"/>
    <property type="molecule type" value="Genomic_DNA"/>
</dbReference>
<accession>A0A1M6AI27</accession>
<dbReference type="PANTHER" id="PTHR13627:SF31">
    <property type="entry name" value="RIBITOL 5-PHOSPHATE TRANSFERASE FKRP"/>
    <property type="match status" value="1"/>
</dbReference>
<dbReference type="Pfam" id="PF04991">
    <property type="entry name" value="LicD"/>
    <property type="match status" value="1"/>
</dbReference>